<keyword evidence="7" id="KW-1185">Reference proteome</keyword>
<evidence type="ECO:0000259" key="5">
    <source>
        <dbReference type="Pfam" id="PF00656"/>
    </source>
</evidence>
<dbReference type="PANTHER" id="PTHR48104">
    <property type="entry name" value="METACASPASE-4"/>
    <property type="match status" value="1"/>
</dbReference>
<proteinExistence type="inferred from homology"/>
<name>A0A165HG22_EXIGL</name>
<organism evidence="6 7">
    <name type="scientific">Exidia glandulosa HHB12029</name>
    <dbReference type="NCBI Taxonomy" id="1314781"/>
    <lineage>
        <taxon>Eukaryota</taxon>
        <taxon>Fungi</taxon>
        <taxon>Dikarya</taxon>
        <taxon>Basidiomycota</taxon>
        <taxon>Agaricomycotina</taxon>
        <taxon>Agaricomycetes</taxon>
        <taxon>Auriculariales</taxon>
        <taxon>Exidiaceae</taxon>
        <taxon>Exidia</taxon>
    </lineage>
</organism>
<dbReference type="InterPro" id="IPR029030">
    <property type="entry name" value="Caspase-like_dom_sf"/>
</dbReference>
<sequence length="1102" mass="119874">MNAGHAHARYRELLYQHGHGYPFWIPETNDALSKEQKAEGVRLGDVGILTDDGGFEYLWNVHLPADHPYNKSRVPPNFTPLEALNETLDVRRIDAFYPENTAISSSSVKKCEIKLEAQLQPAIVAGVVSGGASFEFSAEGNSGAILTLPRGGVRADAVKRNLYQKYAAAHAESWYRYINQELQLDVQSGALYLVTGTDKCSSWGVASFAKPRGSSSLTLKFVTSSIANTDLSVKNSWTADFGLEHRAKVVDASELSQCVFARGFVISVRDHLWAQICGMSVRTTSLYGANSRSSFVSSSRPFSRGADSSSIVDVQPSPDYSPKKNPGALLGEEFLRSNEDALFAIVHDEDWIESTRNRLRTRDLESSFLENFIGHAAAHSRTAVVNGICTVVETDVVTPSVTPVSDVPLAWDDVKVATVAEALLHVQQHVSSQPTQVTHTAIAQPEVVPASPDVRSRLFALIIGINVHEHAGSTFHNLKGAVADADDMCDFLTSTLAVDPSHIRNLRDHQATRDGIIDAFAALTSDDRIHRDDAIVIFYAGHGSQAAAPSDWETGGRDARIEMIIPHNFFPATTSNRKQQGILDITLSALLTKLAEQKGDNITVILDSCHSGSSTRDPLEIGVLSRGITLPDNYTILPSLEDDGSRHATVAFGHESSGLSSHVLLAACSRMESAQECNGRGFFTQALLTLLRDANVRNMTYRAVIEELPELPFQHPQCEGKNSARALFDGKAPGRSLALYPVKVTKTADEVKSFSLGGGQIQGITEGAEFDVLATRDFNAQPLCRLVVTVTHACSADLAPVPGSVEHDIPQPAWALQATVGKRVDLVVALSPAHAFLNVLKIAAEMNQRPNHHAIRFVDPDVMHELELHVDGDRVLVIVADRLCTDAGLTQLPNTVSVNDAPAVYAVIEAAADFFFHLRRSNPAAPLAGKVILEAFELQARYDAKRDVFTVTPSSSNLVTGGLMQLAISKEGPMYGFKLTSSWPCDLYVWVFMFDVSNLSVVTLYKPTFSKTHPDPSLPGRGSLTLGYGSGGVEPREFFLREGADVDVEYLKVYVSSEAVDLSNIAQDSPFGPGQRKMMVRKVVQLPLWDTILVPIVQKAVV</sequence>
<dbReference type="InterPro" id="IPR050452">
    <property type="entry name" value="Metacaspase"/>
</dbReference>
<feature type="region of interest" description="Disordered" evidence="4">
    <location>
        <begin position="298"/>
        <end position="322"/>
    </location>
</feature>
<dbReference type="Gene3D" id="3.40.50.1460">
    <property type="match status" value="1"/>
</dbReference>
<dbReference type="GO" id="GO:0004197">
    <property type="term" value="F:cysteine-type endopeptidase activity"/>
    <property type="evidence" value="ECO:0007669"/>
    <property type="project" value="InterPro"/>
</dbReference>
<dbReference type="GO" id="GO:0006508">
    <property type="term" value="P:proteolysis"/>
    <property type="evidence" value="ECO:0007669"/>
    <property type="project" value="InterPro"/>
</dbReference>
<evidence type="ECO:0000256" key="2">
    <source>
        <dbReference type="ARBA" id="ARBA00022703"/>
    </source>
</evidence>
<comment type="similarity">
    <text evidence="1">Belongs to the peptidase C14B family.</text>
</comment>
<evidence type="ECO:0000256" key="3">
    <source>
        <dbReference type="ARBA" id="ARBA00022807"/>
    </source>
</evidence>
<dbReference type="Pfam" id="PF00656">
    <property type="entry name" value="Peptidase_C14"/>
    <property type="match status" value="1"/>
</dbReference>
<dbReference type="SUPFAM" id="SSF52129">
    <property type="entry name" value="Caspase-like"/>
    <property type="match status" value="1"/>
</dbReference>
<evidence type="ECO:0000256" key="4">
    <source>
        <dbReference type="SAM" id="MobiDB-lite"/>
    </source>
</evidence>
<dbReference type="OrthoDB" id="3223806at2759"/>
<dbReference type="InterPro" id="IPR011600">
    <property type="entry name" value="Pept_C14_caspase"/>
</dbReference>
<dbReference type="InParanoid" id="A0A165HG22"/>
<keyword evidence="2" id="KW-0053">Apoptosis</keyword>
<feature type="domain" description="Peptidase C14 caspase" evidence="5">
    <location>
        <begin position="459"/>
        <end position="696"/>
    </location>
</feature>
<keyword evidence="3" id="KW-0645">Protease</keyword>
<dbReference type="GO" id="GO:0005737">
    <property type="term" value="C:cytoplasm"/>
    <property type="evidence" value="ECO:0007669"/>
    <property type="project" value="TreeGrafter"/>
</dbReference>
<keyword evidence="3" id="KW-0788">Thiol protease</keyword>
<evidence type="ECO:0000256" key="1">
    <source>
        <dbReference type="ARBA" id="ARBA00009005"/>
    </source>
</evidence>
<reference evidence="6 7" key="1">
    <citation type="journal article" date="2016" name="Mol. Biol. Evol.">
        <title>Comparative Genomics of Early-Diverging Mushroom-Forming Fungi Provides Insights into the Origins of Lignocellulose Decay Capabilities.</title>
        <authorList>
            <person name="Nagy L.G."/>
            <person name="Riley R."/>
            <person name="Tritt A."/>
            <person name="Adam C."/>
            <person name="Daum C."/>
            <person name="Floudas D."/>
            <person name="Sun H."/>
            <person name="Yadav J.S."/>
            <person name="Pangilinan J."/>
            <person name="Larsson K.H."/>
            <person name="Matsuura K."/>
            <person name="Barry K."/>
            <person name="Labutti K."/>
            <person name="Kuo R."/>
            <person name="Ohm R.A."/>
            <person name="Bhattacharya S.S."/>
            <person name="Shirouzu T."/>
            <person name="Yoshinaga Y."/>
            <person name="Martin F.M."/>
            <person name="Grigoriev I.V."/>
            <person name="Hibbett D.S."/>
        </authorList>
    </citation>
    <scope>NUCLEOTIDE SEQUENCE [LARGE SCALE GENOMIC DNA]</scope>
    <source>
        <strain evidence="6 7">HHB12029</strain>
    </source>
</reference>
<dbReference type="EMBL" id="KV426018">
    <property type="protein sequence ID" value="KZV91913.1"/>
    <property type="molecule type" value="Genomic_DNA"/>
</dbReference>
<keyword evidence="3" id="KW-0378">Hydrolase</keyword>
<evidence type="ECO:0000313" key="6">
    <source>
        <dbReference type="EMBL" id="KZV91913.1"/>
    </source>
</evidence>
<accession>A0A165HG22</accession>
<dbReference type="GO" id="GO:0006915">
    <property type="term" value="P:apoptotic process"/>
    <property type="evidence" value="ECO:0007669"/>
    <property type="project" value="UniProtKB-KW"/>
</dbReference>
<protein>
    <recommendedName>
        <fullName evidence="5">Peptidase C14 caspase domain-containing protein</fullName>
    </recommendedName>
</protein>
<evidence type="ECO:0000313" key="7">
    <source>
        <dbReference type="Proteomes" id="UP000077266"/>
    </source>
</evidence>
<gene>
    <name evidence="6" type="ORF">EXIGLDRAFT_718838</name>
</gene>
<dbReference type="Proteomes" id="UP000077266">
    <property type="component" value="Unassembled WGS sequence"/>
</dbReference>
<dbReference type="AlphaFoldDB" id="A0A165HG22"/>
<dbReference type="PANTHER" id="PTHR48104:SF30">
    <property type="entry name" value="METACASPASE-1"/>
    <property type="match status" value="1"/>
</dbReference>